<dbReference type="GO" id="GO:0016042">
    <property type="term" value="P:lipid catabolic process"/>
    <property type="evidence" value="ECO:0007669"/>
    <property type="project" value="UniProtKB-KW"/>
</dbReference>
<dbReference type="Gene3D" id="2.60.120.260">
    <property type="entry name" value="Galactose-binding domain-like"/>
    <property type="match status" value="1"/>
</dbReference>
<accession>A0A7S7NWA7</accession>
<evidence type="ECO:0000256" key="2">
    <source>
        <dbReference type="ARBA" id="ARBA00022801"/>
    </source>
</evidence>
<evidence type="ECO:0000256" key="1">
    <source>
        <dbReference type="ARBA" id="ARBA00022729"/>
    </source>
</evidence>
<dbReference type="PANTHER" id="PTHR35190:SF2">
    <property type="entry name" value="PROTEIN DCD1B"/>
    <property type="match status" value="1"/>
</dbReference>
<proteinExistence type="predicted"/>
<protein>
    <submittedName>
        <fullName evidence="6">Uncharacterized protein</fullName>
    </submittedName>
</protein>
<dbReference type="GO" id="GO:0004620">
    <property type="term" value="F:phospholipase activity"/>
    <property type="evidence" value="ECO:0007669"/>
    <property type="project" value="InterPro"/>
</dbReference>
<keyword evidence="5" id="KW-0325">Glycoprotein</keyword>
<keyword evidence="7" id="KW-1185">Reference proteome</keyword>
<dbReference type="PANTHER" id="PTHR35190">
    <property type="entry name" value="PROTEIN DCD1B"/>
    <property type="match status" value="1"/>
</dbReference>
<dbReference type="Pfam" id="PF04916">
    <property type="entry name" value="Phospholip_B"/>
    <property type="match status" value="1"/>
</dbReference>
<dbReference type="InterPro" id="IPR047803">
    <property type="entry name" value="DCD1A/B-like"/>
</dbReference>
<gene>
    <name evidence="6" type="ORF">IRI77_13675</name>
</gene>
<dbReference type="NCBIfam" id="NF040521">
    <property type="entry name" value="C45_proenzyme"/>
    <property type="match status" value="1"/>
</dbReference>
<evidence type="ECO:0000256" key="3">
    <source>
        <dbReference type="ARBA" id="ARBA00022963"/>
    </source>
</evidence>
<keyword evidence="2" id="KW-0378">Hydrolase</keyword>
<keyword evidence="4" id="KW-0443">Lipid metabolism</keyword>
<dbReference type="InterPro" id="IPR047794">
    <property type="entry name" value="C45_proenzyme-like"/>
</dbReference>
<sequence length="890" mass="98560">MMMLLAAALLFAPNDWKPLRSTATVDPQVIHDGKASVRIEPDANGRDALVRGQETRLTIGKRYVLNGWLKTQGLTVSEGNRSSVPTGLSLSMASMPWDVHSESVGGNRDWTRVQLKFTATRGNDAAEIRIAPGASFEGKSWVAGVSVEEINEAPAWPSKIAVKSFGPAYRYPKAGWIYLHIEGQPYERGFQHGYLMPKEIEGYLDRSAAEVNSKDRALGWEQARTIANSVFLRGFDEEILAEMKGIADGAAASGARYQGRKVDLIDIVAANTITEIGLLNPASSITPTGLEGLGLTPPAYYDPRKDVSITERCSAFAATGKATKDGRMVIGHITWWPLTLAEQTNVMLDVKPEKGHRVLMQSYPGGIQSGTDWYQNDAGVILTETTIRQSPFNINGTPVAYRARKAIQYGDDVDAVVKHLSERNNGLYTNEWLIGDAKNDEIAMFELGTNRTKLWRSSKNEWFNGTEGFYWGCNNSKDLNVRLEYVPDPKGRPVHLPFQPTARDLKWQEMYAQYKGSIDEQFAFTAFRTAPLVSGSAFDSKVTTSEMAPKMMLWALLGKPNEREWVPSRWQKESYEGNEGIHSSGYSLFQAHDKAPESALPPAAPKEPEPTIHKVEESKLWKGWVLPASEADEWITLGSASYRQVLASDNPAEVLESYRLKMDDSPLDLKAARAVFAFDEIRKQMGDEAFVKMMESFYTTHTTKTVSSADFPVKRPDLNIPAVGPEALLSSLIGKLGNAVIVYGTDMEAGANRYAAEVLQSQLNGWYETRVPIRRDFELSPAECGSKTLIFIGRPETNSALRAEPPSNLPRFEGATFEVGGKTYTDQRDGLAWAGRTRCKNRELAIVLAGNSAVETVRLAEFQPRQKVWAVTQHGQDVSPSGSSRRRARN</sequence>
<dbReference type="InterPro" id="IPR007000">
    <property type="entry name" value="PLipase_B-like"/>
</dbReference>
<dbReference type="EMBL" id="CP063849">
    <property type="protein sequence ID" value="QOY90949.1"/>
    <property type="molecule type" value="Genomic_DNA"/>
</dbReference>
<dbReference type="AlphaFoldDB" id="A0A7S7NWA7"/>
<keyword evidence="3" id="KW-0442">Lipid degradation</keyword>
<evidence type="ECO:0000256" key="5">
    <source>
        <dbReference type="ARBA" id="ARBA00023180"/>
    </source>
</evidence>
<dbReference type="Gene3D" id="3.60.60.30">
    <property type="match status" value="1"/>
</dbReference>
<dbReference type="RefSeq" id="WP_194452606.1">
    <property type="nucleotide sequence ID" value="NZ_CP063849.1"/>
</dbReference>
<evidence type="ECO:0000313" key="6">
    <source>
        <dbReference type="EMBL" id="QOY90949.1"/>
    </source>
</evidence>
<organism evidence="6 7">
    <name type="scientific">Paludibaculum fermentans</name>
    <dbReference type="NCBI Taxonomy" id="1473598"/>
    <lineage>
        <taxon>Bacteria</taxon>
        <taxon>Pseudomonadati</taxon>
        <taxon>Acidobacteriota</taxon>
        <taxon>Terriglobia</taxon>
        <taxon>Bryobacterales</taxon>
        <taxon>Bryobacteraceae</taxon>
        <taxon>Paludibaculum</taxon>
    </lineage>
</organism>
<name>A0A7S7NWA7_PALFE</name>
<dbReference type="KEGG" id="pfer:IRI77_13675"/>
<keyword evidence="1" id="KW-0732">Signal</keyword>
<reference evidence="6 7" key="1">
    <citation type="submission" date="2020-10" db="EMBL/GenBank/DDBJ databases">
        <title>Complete genome sequence of Paludibaculum fermentans P105T, a facultatively anaerobic acidobacterium capable of dissimilatory Fe(III) reduction.</title>
        <authorList>
            <person name="Dedysh S.N."/>
            <person name="Beletsky A.V."/>
            <person name="Kulichevskaya I.S."/>
            <person name="Mardanov A.V."/>
            <person name="Ravin N.V."/>
        </authorList>
    </citation>
    <scope>NUCLEOTIDE SEQUENCE [LARGE SCALE GENOMIC DNA]</scope>
    <source>
        <strain evidence="6 7">P105</strain>
    </source>
</reference>
<evidence type="ECO:0000313" key="7">
    <source>
        <dbReference type="Proteomes" id="UP000593892"/>
    </source>
</evidence>
<evidence type="ECO:0000256" key="4">
    <source>
        <dbReference type="ARBA" id="ARBA00023098"/>
    </source>
</evidence>
<dbReference type="Proteomes" id="UP000593892">
    <property type="component" value="Chromosome"/>
</dbReference>